<organism evidence="8 9">
    <name type="scientific">Petromyzon marinus</name>
    <name type="common">Sea lamprey</name>
    <dbReference type="NCBI Taxonomy" id="7757"/>
    <lineage>
        <taxon>Eukaryota</taxon>
        <taxon>Metazoa</taxon>
        <taxon>Chordata</taxon>
        <taxon>Craniata</taxon>
        <taxon>Vertebrata</taxon>
        <taxon>Cyclostomata</taxon>
        <taxon>Hyperoartia</taxon>
        <taxon>Petromyzontiformes</taxon>
        <taxon>Petromyzontidae</taxon>
        <taxon>Petromyzon</taxon>
    </lineage>
</organism>
<dbReference type="GO" id="GO:0005762">
    <property type="term" value="C:mitochondrial large ribosomal subunit"/>
    <property type="evidence" value="ECO:0007669"/>
    <property type="project" value="TreeGrafter"/>
</dbReference>
<comment type="similarity">
    <text evidence="2">Belongs to the mitochondrion-specific ribosomal protein mL50 family.</text>
</comment>
<evidence type="ECO:0000256" key="7">
    <source>
        <dbReference type="ARBA" id="ARBA00035398"/>
    </source>
</evidence>
<dbReference type="CTD" id="54534"/>
<dbReference type="InterPro" id="IPR018305">
    <property type="entry name" value="Ribosomal_m50"/>
</dbReference>
<name>A0AAJ7WNE8_PETMA</name>
<accession>A0AAJ7WNE8</accession>
<proteinExistence type="inferred from homology"/>
<keyword evidence="5" id="KW-0687">Ribonucleoprotein</keyword>
<evidence type="ECO:0000256" key="6">
    <source>
        <dbReference type="ARBA" id="ARBA00035183"/>
    </source>
</evidence>
<keyword evidence="4" id="KW-0496">Mitochondrion</keyword>
<sequence length="223" mass="23625">MSAAGFKAATAVAGAATTEAAAATAGIQRAMATLVAARRGASLLGSRLPWSPAAAAYATETRGAFWSRINFLRRDKAAAVPVATPAQAEEQERQRQAVVLVPRPEPRSRRYDPPADLEQRVRRAVGEVYGAGDGAGDAAGSGARDWRHVAVGAGAKKFELLARLAADLGGHRVPNSRLHEVSKAGDVLAFYGEAVRDSSRFEDLASMPLPPNLKIRWEESRGE</sequence>
<evidence type="ECO:0000256" key="1">
    <source>
        <dbReference type="ARBA" id="ARBA00004173"/>
    </source>
</evidence>
<reference evidence="9" key="1">
    <citation type="submission" date="2025-08" db="UniProtKB">
        <authorList>
            <consortium name="RefSeq"/>
        </authorList>
    </citation>
    <scope>IDENTIFICATION</scope>
    <source>
        <tissue evidence="9">Sperm</tissue>
    </source>
</reference>
<evidence type="ECO:0000256" key="2">
    <source>
        <dbReference type="ARBA" id="ARBA00008860"/>
    </source>
</evidence>
<dbReference type="AlphaFoldDB" id="A0AAJ7WNE8"/>
<dbReference type="Proteomes" id="UP001318040">
    <property type="component" value="Chromosome 5"/>
</dbReference>
<dbReference type="PANTHER" id="PTHR31542">
    <property type="entry name" value="39A RIBOSOMAL PROTEIN L50, MITOCHONDRIAL"/>
    <property type="match status" value="1"/>
</dbReference>
<evidence type="ECO:0000256" key="3">
    <source>
        <dbReference type="ARBA" id="ARBA00022980"/>
    </source>
</evidence>
<evidence type="ECO:0000313" key="8">
    <source>
        <dbReference type="Proteomes" id="UP001318040"/>
    </source>
</evidence>
<dbReference type="PANTHER" id="PTHR31542:SF1">
    <property type="entry name" value="LARGE RIBOSOMAL SUBUNIT PROTEIN ML50"/>
    <property type="match status" value="1"/>
</dbReference>
<dbReference type="RefSeq" id="XP_032802913.1">
    <property type="nucleotide sequence ID" value="XM_032947022.1"/>
</dbReference>
<protein>
    <recommendedName>
        <fullName evidence="6">Large ribosomal subunit protein mL50</fullName>
    </recommendedName>
    <alternativeName>
        <fullName evidence="7">39S ribosomal protein L50, mitochondrial</fullName>
    </alternativeName>
</protein>
<gene>
    <name evidence="9" type="primary">MRPL50</name>
</gene>
<keyword evidence="3 9" id="KW-0689">Ribosomal protein</keyword>
<evidence type="ECO:0000256" key="5">
    <source>
        <dbReference type="ARBA" id="ARBA00023274"/>
    </source>
</evidence>
<dbReference type="KEGG" id="pmrn:116939087"/>
<evidence type="ECO:0000313" key="9">
    <source>
        <dbReference type="RefSeq" id="XP_032802913.1"/>
    </source>
</evidence>
<keyword evidence="8" id="KW-1185">Reference proteome</keyword>
<evidence type="ECO:0000256" key="4">
    <source>
        <dbReference type="ARBA" id="ARBA00023128"/>
    </source>
</evidence>
<comment type="subcellular location">
    <subcellularLocation>
        <location evidence="1">Mitochondrion</location>
    </subcellularLocation>
</comment>